<keyword evidence="4" id="KW-1185">Reference proteome</keyword>
<dbReference type="InterPro" id="IPR024771">
    <property type="entry name" value="SUZ"/>
</dbReference>
<dbReference type="EMBL" id="JH930471">
    <property type="protein sequence ID" value="EKM56761.1"/>
    <property type="molecule type" value="Genomic_DNA"/>
</dbReference>
<dbReference type="PANTHER" id="PTHR31796">
    <property type="entry name" value="SUZ DOMAIN-CONTAINING PROTEIN 1"/>
    <property type="match status" value="1"/>
</dbReference>
<feature type="compositionally biased region" description="Polar residues" evidence="1">
    <location>
        <begin position="193"/>
        <end position="204"/>
    </location>
</feature>
<dbReference type="HOGENOM" id="CLU_109005_0_0_1"/>
<feature type="compositionally biased region" description="Low complexity" evidence="1">
    <location>
        <begin position="93"/>
        <end position="109"/>
    </location>
</feature>
<reference evidence="3 4" key="1">
    <citation type="journal article" date="2012" name="BMC Genomics">
        <title>Comparative genomics of the white-rot fungi, Phanerochaete carnosa and P. chrysosporium, to elucidate the genetic basis of the distinct wood types they colonize.</title>
        <authorList>
            <person name="Suzuki H."/>
            <person name="MacDonald J."/>
            <person name="Syed K."/>
            <person name="Salamov A."/>
            <person name="Hori C."/>
            <person name="Aerts A."/>
            <person name="Henrissat B."/>
            <person name="Wiebenga A."/>
            <person name="vanKuyk P.A."/>
            <person name="Barry K."/>
            <person name="Lindquist E."/>
            <person name="LaButti K."/>
            <person name="Lapidus A."/>
            <person name="Lucas S."/>
            <person name="Coutinho P."/>
            <person name="Gong Y."/>
            <person name="Samejima M."/>
            <person name="Mahadevan R."/>
            <person name="Abou-Zaid M."/>
            <person name="de Vries R.P."/>
            <person name="Igarashi K."/>
            <person name="Yadav J.S."/>
            <person name="Grigoriev I.V."/>
            <person name="Master E.R."/>
        </authorList>
    </citation>
    <scope>NUCLEOTIDE SEQUENCE [LARGE SCALE GENOMIC DNA]</scope>
    <source>
        <strain evidence="3 4">HHB-10118-sp</strain>
    </source>
</reference>
<feature type="domain" description="SUZ" evidence="2">
    <location>
        <begin position="59"/>
        <end position="133"/>
    </location>
</feature>
<dbReference type="InterPro" id="IPR039228">
    <property type="entry name" value="SZRD1"/>
</dbReference>
<dbReference type="GeneID" id="18915961"/>
<feature type="compositionally biased region" description="Acidic residues" evidence="1">
    <location>
        <begin position="34"/>
        <end position="45"/>
    </location>
</feature>
<name>K5V2K4_PHACS</name>
<evidence type="ECO:0000259" key="2">
    <source>
        <dbReference type="PROSITE" id="PS51673"/>
    </source>
</evidence>
<dbReference type="PROSITE" id="PS51673">
    <property type="entry name" value="SUZ"/>
    <property type="match status" value="1"/>
</dbReference>
<dbReference type="PANTHER" id="PTHR31796:SF2">
    <property type="entry name" value="SUZ DOMAIN-CONTAINING PROTEIN 1"/>
    <property type="match status" value="1"/>
</dbReference>
<feature type="region of interest" description="Disordered" evidence="1">
    <location>
        <begin position="1"/>
        <end position="204"/>
    </location>
</feature>
<dbReference type="Proteomes" id="UP000008370">
    <property type="component" value="Unassembled WGS sequence"/>
</dbReference>
<protein>
    <recommendedName>
        <fullName evidence="2">SUZ domain-containing protein</fullName>
    </recommendedName>
</protein>
<accession>K5V2K4</accession>
<feature type="compositionally biased region" description="Basic and acidic residues" evidence="1">
    <location>
        <begin position="114"/>
        <end position="128"/>
    </location>
</feature>
<dbReference type="KEGG" id="pco:PHACADRAFT_254064"/>
<feature type="compositionally biased region" description="Basic and acidic residues" evidence="1">
    <location>
        <begin position="46"/>
        <end position="56"/>
    </location>
</feature>
<sequence length="204" mass="21214">MSVTAPSDSWGSPSTGFPAVVPQPHRPPESVKDDWDDDDESDGDEDPQKVWEDANKKAPMPELVISSTSATSAPATAVPAQALQPSLRILKRPSAPASPALATASSAEAQQKSLAEREAEYRAARERIFGSSSNPSSPPAETREPSSPPLGSAANPPPELAVKPIRNPRGPDSGGNSSSARGAGASRGFRGSNLRNTSTRGRPT</sequence>
<proteinExistence type="predicted"/>
<evidence type="ECO:0000313" key="3">
    <source>
        <dbReference type="EMBL" id="EKM56761.1"/>
    </source>
</evidence>
<feature type="compositionally biased region" description="Polar residues" evidence="1">
    <location>
        <begin position="1"/>
        <end position="15"/>
    </location>
</feature>
<dbReference type="RefSeq" id="XP_007394596.1">
    <property type="nucleotide sequence ID" value="XM_007394534.1"/>
</dbReference>
<gene>
    <name evidence="3" type="ORF">PHACADRAFT_254064</name>
</gene>
<dbReference type="InParanoid" id="K5V2K4"/>
<evidence type="ECO:0000256" key="1">
    <source>
        <dbReference type="SAM" id="MobiDB-lite"/>
    </source>
</evidence>
<feature type="compositionally biased region" description="Low complexity" evidence="1">
    <location>
        <begin position="174"/>
        <end position="192"/>
    </location>
</feature>
<evidence type="ECO:0000313" key="4">
    <source>
        <dbReference type="Proteomes" id="UP000008370"/>
    </source>
</evidence>
<dbReference type="OrthoDB" id="5373615at2759"/>
<dbReference type="STRING" id="650164.K5V2K4"/>
<organism evidence="3 4">
    <name type="scientific">Phanerochaete carnosa (strain HHB-10118-sp)</name>
    <name type="common">White-rot fungus</name>
    <name type="synonym">Peniophora carnosa</name>
    <dbReference type="NCBI Taxonomy" id="650164"/>
    <lineage>
        <taxon>Eukaryota</taxon>
        <taxon>Fungi</taxon>
        <taxon>Dikarya</taxon>
        <taxon>Basidiomycota</taxon>
        <taxon>Agaricomycotina</taxon>
        <taxon>Agaricomycetes</taxon>
        <taxon>Polyporales</taxon>
        <taxon>Phanerochaetaceae</taxon>
        <taxon>Phanerochaete</taxon>
    </lineage>
</organism>
<dbReference type="Pfam" id="PF12752">
    <property type="entry name" value="SUZ"/>
    <property type="match status" value="1"/>
</dbReference>
<feature type="compositionally biased region" description="Low complexity" evidence="1">
    <location>
        <begin position="66"/>
        <end position="85"/>
    </location>
</feature>
<dbReference type="AlphaFoldDB" id="K5V2K4"/>